<reference evidence="1" key="1">
    <citation type="journal article" date="2015" name="Nature">
        <title>Complex archaea that bridge the gap between prokaryotes and eukaryotes.</title>
        <authorList>
            <person name="Spang A."/>
            <person name="Saw J.H."/>
            <person name="Jorgensen S.L."/>
            <person name="Zaremba-Niedzwiedzka K."/>
            <person name="Martijn J."/>
            <person name="Lind A.E."/>
            <person name="van Eijk R."/>
            <person name="Schleper C."/>
            <person name="Guy L."/>
            <person name="Ettema T.J."/>
        </authorList>
    </citation>
    <scope>NUCLEOTIDE SEQUENCE</scope>
</reference>
<dbReference type="EMBL" id="LAZR01001227">
    <property type="protein sequence ID" value="KKN48303.1"/>
    <property type="molecule type" value="Genomic_DNA"/>
</dbReference>
<name>A0A0F9U3V6_9ZZZZ</name>
<protein>
    <recommendedName>
        <fullName evidence="2">Nucleoside-diphosphate sugar epimerase</fullName>
    </recommendedName>
</protein>
<accession>A0A0F9U3V6</accession>
<proteinExistence type="predicted"/>
<organism evidence="1">
    <name type="scientific">marine sediment metagenome</name>
    <dbReference type="NCBI Taxonomy" id="412755"/>
    <lineage>
        <taxon>unclassified sequences</taxon>
        <taxon>metagenomes</taxon>
        <taxon>ecological metagenomes</taxon>
    </lineage>
</organism>
<dbReference type="AlphaFoldDB" id="A0A0F9U3V6"/>
<sequence length="326" mass="36107">MATNKASTAPVIWLLTDNKPGHRNQLKGLGNRLRVKAGASLSWINANDIRVPLWRALLGMPPALDTSLPRPNLIIAAGSSTQRLLLALRRLRNAKTLVIMKPWFPRTWINGSIIPAHDGVAQNLDTLVINGVINTVTPLAQITDKPEALVLLGGPSPHFDWDDDVVFGQITHLIDEYPQWRWTISGSRRTPEALRARLDELSSTRITVVNPDNTHEDWLGHRVAASKAIWVTPDSMSMVCEAATSRVPTGLFHLSERPGSRVASGVQQLVQTGYVARWSDHATVMGGNIGQETTLWEADRAAQWVIQRWLSPGKGTVQKRHKRKTT</sequence>
<evidence type="ECO:0008006" key="2">
    <source>
        <dbReference type="Google" id="ProtNLM"/>
    </source>
</evidence>
<evidence type="ECO:0000313" key="1">
    <source>
        <dbReference type="EMBL" id="KKN48303.1"/>
    </source>
</evidence>
<comment type="caution">
    <text evidence="1">The sequence shown here is derived from an EMBL/GenBank/DDBJ whole genome shotgun (WGS) entry which is preliminary data.</text>
</comment>
<dbReference type="InterPro" id="IPR009367">
    <property type="entry name" value="Elm1-like"/>
</dbReference>
<gene>
    <name evidence="1" type="ORF">LCGC14_0654200</name>
</gene>
<dbReference type="Pfam" id="PF06258">
    <property type="entry name" value="Mito_fiss_Elm1"/>
    <property type="match status" value="1"/>
</dbReference>